<organism evidence="2 3">
    <name type="scientific">Xanthomonas phage Pfeifenkraut</name>
    <dbReference type="NCBI Taxonomy" id="2939132"/>
    <lineage>
        <taxon>Viruses</taxon>
        <taxon>Duplodnaviria</taxon>
        <taxon>Heunggongvirae</taxon>
        <taxon>Uroviricota</taxon>
        <taxon>Caudoviricetes</taxon>
        <taxon>Stanbaylleyvirinae</taxon>
        <taxon>Shirevirus</taxon>
        <taxon>Shirevirus pfeifenkraut</taxon>
    </lineage>
</organism>
<accession>A0A9E7E1M0</accession>
<proteinExistence type="predicted"/>
<reference evidence="2" key="1">
    <citation type="journal article" date="2022" name="Viruses">
        <title>Isolation of novel Xanthomonas phages for the plant pathogens X. translucens and X. campestris.</title>
        <authorList>
            <person name="Erdrich S.H."/>
            <person name="Sharma V."/>
            <person name="Schurr U."/>
            <person name="Arsova B."/>
            <person name="Frunzke J."/>
        </authorList>
    </citation>
    <scope>NUCLEOTIDE SEQUENCE</scope>
</reference>
<keyword evidence="3" id="KW-1185">Reference proteome</keyword>
<evidence type="ECO:0000313" key="3">
    <source>
        <dbReference type="Proteomes" id="UP001056608"/>
    </source>
</evidence>
<feature type="transmembrane region" description="Helical" evidence="1">
    <location>
        <begin position="65"/>
        <end position="85"/>
    </location>
</feature>
<dbReference type="EMBL" id="ON189044">
    <property type="protein sequence ID" value="URA06933.1"/>
    <property type="molecule type" value="Genomic_DNA"/>
</dbReference>
<evidence type="ECO:0000313" key="2">
    <source>
        <dbReference type="EMBL" id="URA06933.1"/>
    </source>
</evidence>
<name>A0A9E7E1M0_9CAUD</name>
<dbReference type="Proteomes" id="UP001056608">
    <property type="component" value="Segment"/>
</dbReference>
<protein>
    <submittedName>
        <fullName evidence="2">Holin</fullName>
    </submittedName>
</protein>
<keyword evidence="1" id="KW-0812">Transmembrane</keyword>
<sequence>MHVDQQQVAVLVDRVNTLVTDSKEMRQSLENIRISLAKIEQVPAELAALRIQVEAQAKVIDQHKFIVKLMGTVLLTCVGLIGWGWREGKALYATDAAADRRLLMIEYKLNIPPPAAEGDKQ</sequence>
<evidence type="ECO:0000256" key="1">
    <source>
        <dbReference type="SAM" id="Phobius"/>
    </source>
</evidence>
<gene>
    <name evidence="2" type="ORF">Pfeifenkraut_BL30036</name>
</gene>
<keyword evidence="1" id="KW-1133">Transmembrane helix</keyword>
<keyword evidence="1" id="KW-0472">Membrane</keyword>